<evidence type="ECO:0000313" key="10">
    <source>
        <dbReference type="EMBL" id="KRK73961.1"/>
    </source>
</evidence>
<evidence type="ECO:0000256" key="6">
    <source>
        <dbReference type="ARBA" id="ARBA00061336"/>
    </source>
</evidence>
<dbReference type="InterPro" id="IPR020845">
    <property type="entry name" value="AMP-binding_CS"/>
</dbReference>
<keyword evidence="3 7" id="KW-0547">Nucleotide-binding</keyword>
<evidence type="ECO:0000256" key="2">
    <source>
        <dbReference type="ARBA" id="ARBA00022598"/>
    </source>
</evidence>
<dbReference type="STRING" id="1291734.FD02_GL001795"/>
<evidence type="ECO:0000256" key="5">
    <source>
        <dbReference type="ARBA" id="ARBA00054605"/>
    </source>
</evidence>
<dbReference type="PANTHER" id="PTHR45398:SF1">
    <property type="entry name" value="ENZYME, PUTATIVE (JCVI)-RELATED"/>
    <property type="match status" value="1"/>
</dbReference>
<dbReference type="InterPro" id="IPR042099">
    <property type="entry name" value="ANL_N_sf"/>
</dbReference>
<dbReference type="PROSITE" id="PS00455">
    <property type="entry name" value="AMP_BINDING"/>
    <property type="match status" value="1"/>
</dbReference>
<dbReference type="FunFam" id="3.30.300.30:FF:000012">
    <property type="entry name" value="D-alanine--D-alanyl carrier protein ligase"/>
    <property type="match status" value="1"/>
</dbReference>
<name>A0A0R1JYZ5_9LACO</name>
<keyword evidence="1 7" id="KW-0963">Cytoplasm</keyword>
<proteinExistence type="inferred from homology"/>
<dbReference type="Pfam" id="PF13193">
    <property type="entry name" value="AMP-binding_C"/>
    <property type="match status" value="1"/>
</dbReference>
<dbReference type="Gene3D" id="3.40.50.12780">
    <property type="entry name" value="N-terminal domain of ligase-like"/>
    <property type="match status" value="1"/>
</dbReference>
<dbReference type="Proteomes" id="UP000051804">
    <property type="component" value="Unassembled WGS sequence"/>
</dbReference>
<feature type="binding site" evidence="7">
    <location>
        <begin position="149"/>
        <end position="150"/>
    </location>
    <ligand>
        <name>ATP</name>
        <dbReference type="ChEBI" id="CHEBI:30616"/>
    </ligand>
</feature>
<dbReference type="RefSeq" id="WP_054721590.1">
    <property type="nucleotide sequence ID" value="NZ_AZDJ01000003.1"/>
</dbReference>
<dbReference type="GO" id="GO:0047473">
    <property type="term" value="F:D-alanine [D-alanyl carrier protein] ligase activity"/>
    <property type="evidence" value="ECO:0007669"/>
    <property type="project" value="UniProtKB-UniRule"/>
</dbReference>
<organism evidence="10 11">
    <name type="scientific">Lacticaseibacillus nasuensis JCM 17158</name>
    <dbReference type="NCBI Taxonomy" id="1291734"/>
    <lineage>
        <taxon>Bacteria</taxon>
        <taxon>Bacillati</taxon>
        <taxon>Bacillota</taxon>
        <taxon>Bacilli</taxon>
        <taxon>Lactobacillales</taxon>
        <taxon>Lactobacillaceae</taxon>
        <taxon>Lacticaseibacillus</taxon>
    </lineage>
</organism>
<comment type="similarity">
    <text evidence="6 7">Belongs to the ATP-dependent AMP-binding enzyme family. DltA subfamily.</text>
</comment>
<dbReference type="PANTHER" id="PTHR45398">
    <property type="match status" value="1"/>
</dbReference>
<feature type="binding site" evidence="7">
    <location>
        <position position="490"/>
    </location>
    <ligand>
        <name>ATP</name>
        <dbReference type="ChEBI" id="CHEBI:30616"/>
    </ligand>
</feature>
<feature type="binding site" evidence="7">
    <location>
        <position position="490"/>
    </location>
    <ligand>
        <name>D-alanine</name>
        <dbReference type="ChEBI" id="CHEBI:57416"/>
    </ligand>
</feature>
<dbReference type="EC" id="6.2.1.54" evidence="7"/>
<evidence type="ECO:0000313" key="11">
    <source>
        <dbReference type="Proteomes" id="UP000051804"/>
    </source>
</evidence>
<dbReference type="InterPro" id="IPR010072">
    <property type="entry name" value="DltA"/>
</dbReference>
<dbReference type="SUPFAM" id="SSF56801">
    <property type="entry name" value="Acetyl-CoA synthetase-like"/>
    <property type="match status" value="1"/>
</dbReference>
<evidence type="ECO:0000259" key="9">
    <source>
        <dbReference type="Pfam" id="PF13193"/>
    </source>
</evidence>
<evidence type="ECO:0000256" key="7">
    <source>
        <dbReference type="HAMAP-Rule" id="MF_00593"/>
    </source>
</evidence>
<keyword evidence="4 7" id="KW-0067">ATP-binding</keyword>
<dbReference type="NCBIfam" id="TIGR01733">
    <property type="entry name" value="AA-adenyl-dom"/>
    <property type="match status" value="1"/>
</dbReference>
<dbReference type="NCBIfam" id="TIGR01734">
    <property type="entry name" value="D-ala-DACP-lig"/>
    <property type="match status" value="1"/>
</dbReference>
<dbReference type="GO" id="GO:0005737">
    <property type="term" value="C:cytoplasm"/>
    <property type="evidence" value="ECO:0007669"/>
    <property type="project" value="UniProtKB-SubCell"/>
</dbReference>
<sequence length="503" mass="54721">MLTDIIETISDYGRTHPDWVAYDELGQTHTYGELLAASDGIATTLGQLKLTPKAPVMVYADQSFATVATFLGCVKAGHAYIPVDTHSPNDRLTMIADIARPALTIAVQPLPISLPGRVLGGRALEAAMTAPRQPQTPVVGDENFYIIFTSGTTGQPKGVQISHTNLLSFVNWFATFQLPARPRVLAQAPYSFDLSVMTLYPTLTAGGVVKVLPAATTANLKSLFAALPKLDLQVWVSTPSFMDICLLDPTFDAAHYPALQQIFFCGEELTRQTAATLLDRFPEVALFNTYGPTEATVAVTAVQITPAVLEEYPRLPIGKIKPDTTISLRPGTTRQEDMRLTGELLLAGPSVAKGYLNRPDKTVAVFSDTPAGRAYATGDLGTIDADGMVHYRGRTDFQIKLNGYRIELEEVNHYLNAEPLIKQAVAVPKYNAAHKVSQLLAYVVPAANDYDSEFALTKALRQALGQTMMSYMVPQRFIYRDALPLTQNGKVAIKQLISEVNAS</sequence>
<protein>
    <recommendedName>
        <fullName evidence="7">D-alanine--D-alanyl carrier protein ligase</fullName>
        <shortName evidence="7">DCL</shortName>
        <ecNumber evidence="7">6.2.1.54</ecNumber>
    </recommendedName>
    <alternativeName>
        <fullName evidence="7">D-alanine--poly(phosphoribitol) ligase subunit 1</fullName>
    </alternativeName>
    <alternativeName>
        <fullName evidence="7">D-alanine-activating enzyme</fullName>
        <shortName evidence="7">DAE</shortName>
    </alternativeName>
</protein>
<dbReference type="InterPro" id="IPR045851">
    <property type="entry name" value="AMP-bd_C_sf"/>
</dbReference>
<dbReference type="InterPro" id="IPR044507">
    <property type="entry name" value="DltA-like"/>
</dbReference>
<dbReference type="InterPro" id="IPR000873">
    <property type="entry name" value="AMP-dep_synth/lig_dom"/>
</dbReference>
<evidence type="ECO:0000259" key="8">
    <source>
        <dbReference type="Pfam" id="PF00501"/>
    </source>
</evidence>
<dbReference type="UniPathway" id="UPA00556"/>
<feature type="binding site" evidence="7">
    <location>
        <position position="379"/>
    </location>
    <ligand>
        <name>ATP</name>
        <dbReference type="ChEBI" id="CHEBI:30616"/>
    </ligand>
</feature>
<feature type="binding site" evidence="7">
    <location>
        <begin position="288"/>
        <end position="293"/>
    </location>
    <ligand>
        <name>ATP</name>
        <dbReference type="ChEBI" id="CHEBI:30616"/>
    </ligand>
</feature>
<dbReference type="PATRIC" id="fig|1291734.4.peg.1843"/>
<dbReference type="AlphaFoldDB" id="A0A0R1JYZ5"/>
<accession>A0A0R1JYZ5</accession>
<keyword evidence="2 7" id="KW-0436">Ligase</keyword>
<feature type="binding site" evidence="7">
    <location>
        <begin position="391"/>
        <end position="394"/>
    </location>
    <ligand>
        <name>ATP</name>
        <dbReference type="ChEBI" id="CHEBI:30616"/>
    </ligand>
</feature>
<dbReference type="CDD" id="cd05945">
    <property type="entry name" value="DltA"/>
    <property type="match status" value="1"/>
</dbReference>
<dbReference type="OrthoDB" id="9765680at2"/>
<comment type="function">
    <text evidence="5 7">Catalyzes the first step in the D-alanylation of lipoteichoic acid (LTA), the activation of D-alanine and its transfer onto the D-alanyl carrier protein (Dcp) DltC. In an ATP-dependent two-step reaction, forms a high energy D-alanyl-AMP intermediate, followed by transfer of the D-alanyl residue as a thiol ester to the phosphopantheinyl prosthetic group of the Dcp. D-alanylation of LTA plays an important role in modulating the properties of the cell wall in Gram-positive bacteria, influencing the net charge of the cell wall.</text>
</comment>
<evidence type="ECO:0000256" key="4">
    <source>
        <dbReference type="ARBA" id="ARBA00022840"/>
    </source>
</evidence>
<feature type="domain" description="AMP-dependent synthetase/ligase" evidence="8">
    <location>
        <begin position="14"/>
        <end position="356"/>
    </location>
</feature>
<feature type="binding site" evidence="7">
    <location>
        <position position="297"/>
    </location>
    <ligand>
        <name>D-alanine</name>
        <dbReference type="ChEBI" id="CHEBI:57416"/>
    </ligand>
</feature>
<dbReference type="NCBIfam" id="NF003417">
    <property type="entry name" value="PRK04813.1"/>
    <property type="match status" value="1"/>
</dbReference>
<dbReference type="HAMAP" id="MF_00593">
    <property type="entry name" value="DltA"/>
    <property type="match status" value="1"/>
</dbReference>
<evidence type="ECO:0000256" key="1">
    <source>
        <dbReference type="ARBA" id="ARBA00022490"/>
    </source>
</evidence>
<gene>
    <name evidence="7" type="primary">dltA</name>
    <name evidence="10" type="ORF">FD02_GL001795</name>
</gene>
<comment type="pathway">
    <text evidence="7">Cell wall biogenesis; lipoteichoic acid biosynthesis.</text>
</comment>
<dbReference type="GO" id="GO:0005524">
    <property type="term" value="F:ATP binding"/>
    <property type="evidence" value="ECO:0007669"/>
    <property type="project" value="UniProtKB-KW"/>
</dbReference>
<dbReference type="Pfam" id="PF00501">
    <property type="entry name" value="AMP-binding"/>
    <property type="match status" value="1"/>
</dbReference>
<dbReference type="GO" id="GO:0070395">
    <property type="term" value="P:lipoteichoic acid biosynthetic process"/>
    <property type="evidence" value="ECO:0007669"/>
    <property type="project" value="UniProtKB-UniRule"/>
</dbReference>
<feature type="domain" description="AMP-binding enzyme C-terminal" evidence="9">
    <location>
        <begin position="411"/>
        <end position="490"/>
    </location>
</feature>
<comment type="subcellular location">
    <subcellularLocation>
        <location evidence="7">Cytoplasm</location>
    </subcellularLocation>
</comment>
<dbReference type="InterPro" id="IPR025110">
    <property type="entry name" value="AMP-bd_C"/>
</dbReference>
<dbReference type="InterPro" id="IPR010071">
    <property type="entry name" value="AA_adenyl_dom"/>
</dbReference>
<dbReference type="EMBL" id="AZDJ01000003">
    <property type="protein sequence ID" value="KRK73961.1"/>
    <property type="molecule type" value="Genomic_DNA"/>
</dbReference>
<evidence type="ECO:0000256" key="3">
    <source>
        <dbReference type="ARBA" id="ARBA00022741"/>
    </source>
</evidence>
<reference evidence="10 11" key="1">
    <citation type="journal article" date="2015" name="Genome Announc.">
        <title>Expanding the biotechnology potential of lactobacilli through comparative genomics of 213 strains and associated genera.</title>
        <authorList>
            <person name="Sun Z."/>
            <person name="Harris H.M."/>
            <person name="McCann A."/>
            <person name="Guo C."/>
            <person name="Argimon S."/>
            <person name="Zhang W."/>
            <person name="Yang X."/>
            <person name="Jeffery I.B."/>
            <person name="Cooney J.C."/>
            <person name="Kagawa T.F."/>
            <person name="Liu W."/>
            <person name="Song Y."/>
            <person name="Salvetti E."/>
            <person name="Wrobel A."/>
            <person name="Rasinkangas P."/>
            <person name="Parkhill J."/>
            <person name="Rea M.C."/>
            <person name="O'Sullivan O."/>
            <person name="Ritari J."/>
            <person name="Douillard F.P."/>
            <person name="Paul Ross R."/>
            <person name="Yang R."/>
            <person name="Briner A.E."/>
            <person name="Felis G.E."/>
            <person name="de Vos W.M."/>
            <person name="Barrangou R."/>
            <person name="Klaenhammer T.R."/>
            <person name="Caufield P.W."/>
            <person name="Cui Y."/>
            <person name="Zhang H."/>
            <person name="O'Toole P.W."/>
        </authorList>
    </citation>
    <scope>NUCLEOTIDE SEQUENCE [LARGE SCALE GENOMIC DNA]</scope>
    <source>
        <strain evidence="10 11">JCM 17158</strain>
    </source>
</reference>
<keyword evidence="11" id="KW-1185">Reference proteome</keyword>
<feature type="binding site" evidence="7">
    <location>
        <position position="193"/>
    </location>
    <ligand>
        <name>D-alanine</name>
        <dbReference type="ChEBI" id="CHEBI:57416"/>
    </ligand>
</feature>
<comment type="catalytic activity">
    <reaction evidence="7">
        <text>holo-[D-alanyl-carrier protein] + D-alanine + ATP = D-alanyl-[D-alanyl-carrier protein] + AMP + diphosphate</text>
        <dbReference type="Rhea" id="RHEA:55132"/>
        <dbReference type="Rhea" id="RHEA-COMP:14102"/>
        <dbReference type="Rhea" id="RHEA-COMP:14103"/>
        <dbReference type="ChEBI" id="CHEBI:30616"/>
        <dbReference type="ChEBI" id="CHEBI:33019"/>
        <dbReference type="ChEBI" id="CHEBI:57416"/>
        <dbReference type="ChEBI" id="CHEBI:64479"/>
        <dbReference type="ChEBI" id="CHEBI:138620"/>
        <dbReference type="ChEBI" id="CHEBI:456215"/>
        <dbReference type="EC" id="6.2.1.54"/>
    </reaction>
</comment>
<dbReference type="Gene3D" id="3.30.300.30">
    <property type="match status" value="1"/>
</dbReference>
<comment type="caution">
    <text evidence="10">The sequence shown here is derived from an EMBL/GenBank/DDBJ whole genome shotgun (WGS) entry which is preliminary data.</text>
</comment>